<comment type="subcellular location">
    <subcellularLocation>
        <location evidence="1">Cytoplasm</location>
        <location evidence="1">Cytoskeleton</location>
        <location evidence="1">Cilium axoneme</location>
    </subcellularLocation>
</comment>
<dbReference type="SUPFAM" id="SSF81383">
    <property type="entry name" value="F-box domain"/>
    <property type="match status" value="1"/>
</dbReference>
<dbReference type="InterPro" id="IPR002110">
    <property type="entry name" value="Ankyrin_rpt"/>
</dbReference>
<dbReference type="Proteomes" id="UP001465755">
    <property type="component" value="Unassembled WGS sequence"/>
</dbReference>
<dbReference type="PANTHER" id="PTHR24184">
    <property type="entry name" value="SI:CH211-189E2.2"/>
    <property type="match status" value="1"/>
</dbReference>
<name>A0AAW1Q3G7_9CHLO</name>
<protein>
    <recommendedName>
        <fullName evidence="3">F-box domain-containing protein</fullName>
    </recommendedName>
</protein>
<dbReference type="Gene3D" id="1.25.40.20">
    <property type="entry name" value="Ankyrin repeat-containing domain"/>
    <property type="match status" value="2"/>
</dbReference>
<proteinExistence type="predicted"/>
<keyword evidence="2" id="KW-0040">ANK repeat</keyword>
<evidence type="ECO:0000259" key="3">
    <source>
        <dbReference type="PROSITE" id="PS50181"/>
    </source>
</evidence>
<dbReference type="PROSITE" id="PS50088">
    <property type="entry name" value="ANK_REPEAT"/>
    <property type="match status" value="1"/>
</dbReference>
<dbReference type="InterPro" id="IPR036047">
    <property type="entry name" value="F-box-like_dom_sf"/>
</dbReference>
<organism evidence="4 5">
    <name type="scientific">Symbiochloris irregularis</name>
    <dbReference type="NCBI Taxonomy" id="706552"/>
    <lineage>
        <taxon>Eukaryota</taxon>
        <taxon>Viridiplantae</taxon>
        <taxon>Chlorophyta</taxon>
        <taxon>core chlorophytes</taxon>
        <taxon>Trebouxiophyceae</taxon>
        <taxon>Trebouxiales</taxon>
        <taxon>Trebouxiaceae</taxon>
        <taxon>Symbiochloris</taxon>
    </lineage>
</organism>
<sequence>MRATLRDTQTGVGEQAMTSSFLNPQAREFVPRGCTSLHRPREGFYSAPAPSTLLRASAAPGSPAVPRVLFQDLPDQVISVILGLLDIASVGSCLTVCKRVTGLVSEAPLAVSVAASGLSEQTTPLPELRRRLQSICICLPGIRELDLSSSPVEDTDVLHALASLKRLQLLQLEGCKKLTRNLVSLAISQGLLPQLVCLGLQRCFQLDVTVILQLLSAPADADTRLSVLLLSHIILLKWPVAGGTCSPSTWQLGRSPPAVASATVIDLFTSEGVQAMSALLAGGLGGLQEAGTCFQLQGQLPARQLKVAVEAAVNCSSPSRHTPLHLAAAHGRHADVQAVLRMGARSDCTDRSGATPLFSACELGHGECLDVLLGAELGVATVSKSNAAGESPLYIAALRGHEACVDRLLKHILKHSLPWMDKELYGDCWTPLMAAAVADHCGIVVRLLAAAGPHARTIARQTNRNGSTAAHVAARRGCMPVLHELLAAAGGALASTRDHRCKTPIQVAEREGQWAAAAMLRAAVRVH</sequence>
<feature type="domain" description="F-box" evidence="3">
    <location>
        <begin position="67"/>
        <end position="113"/>
    </location>
</feature>
<dbReference type="GO" id="GO:0005930">
    <property type="term" value="C:axoneme"/>
    <property type="evidence" value="ECO:0007669"/>
    <property type="project" value="UniProtKB-SubCell"/>
</dbReference>
<evidence type="ECO:0000313" key="5">
    <source>
        <dbReference type="Proteomes" id="UP001465755"/>
    </source>
</evidence>
<dbReference type="SMART" id="SM00248">
    <property type="entry name" value="ANK"/>
    <property type="match status" value="5"/>
</dbReference>
<dbReference type="InterPro" id="IPR032675">
    <property type="entry name" value="LRR_dom_sf"/>
</dbReference>
<dbReference type="InterPro" id="IPR036770">
    <property type="entry name" value="Ankyrin_rpt-contain_sf"/>
</dbReference>
<dbReference type="EMBL" id="JALJOQ010000001">
    <property type="protein sequence ID" value="KAK9814894.1"/>
    <property type="molecule type" value="Genomic_DNA"/>
</dbReference>
<dbReference type="PROSITE" id="PS50297">
    <property type="entry name" value="ANK_REP_REGION"/>
    <property type="match status" value="1"/>
</dbReference>
<dbReference type="Pfam" id="PF12796">
    <property type="entry name" value="Ank_2"/>
    <property type="match status" value="2"/>
</dbReference>
<dbReference type="PROSITE" id="PS50181">
    <property type="entry name" value="FBOX"/>
    <property type="match status" value="1"/>
</dbReference>
<dbReference type="SUPFAM" id="SSF48403">
    <property type="entry name" value="Ankyrin repeat"/>
    <property type="match status" value="1"/>
</dbReference>
<dbReference type="AlphaFoldDB" id="A0AAW1Q3G7"/>
<evidence type="ECO:0000256" key="2">
    <source>
        <dbReference type="PROSITE-ProRule" id="PRU00023"/>
    </source>
</evidence>
<feature type="repeat" description="ANK" evidence="2">
    <location>
        <begin position="319"/>
        <end position="351"/>
    </location>
</feature>
<gene>
    <name evidence="4" type="ORF">WJX73_001568</name>
</gene>
<dbReference type="PANTHER" id="PTHR24184:SF11">
    <property type="entry name" value="ANKYRIN REPEAT AND SOCS BOX CONTAINING 3"/>
    <property type="match status" value="1"/>
</dbReference>
<evidence type="ECO:0000313" key="4">
    <source>
        <dbReference type="EMBL" id="KAK9814894.1"/>
    </source>
</evidence>
<evidence type="ECO:0000256" key="1">
    <source>
        <dbReference type="ARBA" id="ARBA00004430"/>
    </source>
</evidence>
<reference evidence="4 5" key="1">
    <citation type="journal article" date="2024" name="Nat. Commun.">
        <title>Phylogenomics reveals the evolutionary origins of lichenization in chlorophyte algae.</title>
        <authorList>
            <person name="Puginier C."/>
            <person name="Libourel C."/>
            <person name="Otte J."/>
            <person name="Skaloud P."/>
            <person name="Haon M."/>
            <person name="Grisel S."/>
            <person name="Petersen M."/>
            <person name="Berrin J.G."/>
            <person name="Delaux P.M."/>
            <person name="Dal Grande F."/>
            <person name="Keller J."/>
        </authorList>
    </citation>
    <scope>NUCLEOTIDE SEQUENCE [LARGE SCALE GENOMIC DNA]</scope>
    <source>
        <strain evidence="4 5">SAG 2036</strain>
    </source>
</reference>
<comment type="caution">
    <text evidence="4">The sequence shown here is derived from an EMBL/GenBank/DDBJ whole genome shotgun (WGS) entry which is preliminary data.</text>
</comment>
<dbReference type="InterPro" id="IPR001810">
    <property type="entry name" value="F-box_dom"/>
</dbReference>
<keyword evidence="5" id="KW-1185">Reference proteome</keyword>
<dbReference type="Gene3D" id="3.80.10.10">
    <property type="entry name" value="Ribonuclease Inhibitor"/>
    <property type="match status" value="1"/>
</dbReference>
<accession>A0AAW1Q3G7</accession>
<dbReference type="SUPFAM" id="SSF52047">
    <property type="entry name" value="RNI-like"/>
    <property type="match status" value="1"/>
</dbReference>